<dbReference type="Pfam" id="PF08144">
    <property type="entry name" value="CPL"/>
    <property type="match status" value="1"/>
</dbReference>
<dbReference type="PROSITE" id="PS50303">
    <property type="entry name" value="PUM_HD"/>
    <property type="match status" value="1"/>
</dbReference>
<feature type="domain" description="PUM-HD" evidence="5">
    <location>
        <begin position="65"/>
        <end position="444"/>
    </location>
</feature>
<feature type="region of interest" description="Disordered" evidence="4">
    <location>
        <begin position="634"/>
        <end position="694"/>
    </location>
</feature>
<feature type="region of interest" description="Disordered" evidence="4">
    <location>
        <begin position="1"/>
        <end position="104"/>
    </location>
</feature>
<dbReference type="SUPFAM" id="SSF48371">
    <property type="entry name" value="ARM repeat"/>
    <property type="match status" value="1"/>
</dbReference>
<dbReference type="Gene3D" id="1.25.10.10">
    <property type="entry name" value="Leucine-rich Repeat Variant"/>
    <property type="match status" value="1"/>
</dbReference>
<dbReference type="EMBL" id="JH126403">
    <property type="protein sequence ID" value="EGX90463.1"/>
    <property type="molecule type" value="Genomic_DNA"/>
</dbReference>
<dbReference type="KEGG" id="cmt:CCM_06883"/>
<dbReference type="OrthoDB" id="497380at2759"/>
<dbReference type="PANTHER" id="PTHR13389:SF0">
    <property type="entry name" value="PUMILIO HOMOLOG 3"/>
    <property type="match status" value="1"/>
</dbReference>
<dbReference type="GO" id="GO:0005730">
    <property type="term" value="C:nucleolus"/>
    <property type="evidence" value="ECO:0007669"/>
    <property type="project" value="TreeGrafter"/>
</dbReference>
<dbReference type="OMA" id="YGPEFSI"/>
<reference evidence="6 7" key="1">
    <citation type="journal article" date="2011" name="Genome Biol.">
        <title>Genome sequence of the insect pathogenic fungus Cordyceps militaris, a valued traditional Chinese medicine.</title>
        <authorList>
            <person name="Zheng P."/>
            <person name="Xia Y."/>
            <person name="Xiao G."/>
            <person name="Xiong C."/>
            <person name="Hu X."/>
            <person name="Zhang S."/>
            <person name="Zheng H."/>
            <person name="Huang Y."/>
            <person name="Zhou Y."/>
            <person name="Wang S."/>
            <person name="Zhao G.P."/>
            <person name="Liu X."/>
            <person name="St Leger R.J."/>
            <person name="Wang C."/>
        </authorList>
    </citation>
    <scope>NUCLEOTIDE SEQUENCE [LARGE SCALE GENOMIC DNA]</scope>
    <source>
        <strain evidence="6 7">CM01</strain>
    </source>
</reference>
<dbReference type="InterPro" id="IPR001313">
    <property type="entry name" value="Pumilio_RNA-bd_rpt"/>
</dbReference>
<organism evidence="6 7">
    <name type="scientific">Cordyceps militaris (strain CM01)</name>
    <name type="common">Caterpillar fungus</name>
    <dbReference type="NCBI Taxonomy" id="983644"/>
    <lineage>
        <taxon>Eukaryota</taxon>
        <taxon>Fungi</taxon>
        <taxon>Dikarya</taxon>
        <taxon>Ascomycota</taxon>
        <taxon>Pezizomycotina</taxon>
        <taxon>Sordariomycetes</taxon>
        <taxon>Hypocreomycetidae</taxon>
        <taxon>Hypocreales</taxon>
        <taxon>Cordycipitaceae</taxon>
        <taxon>Cordyceps</taxon>
    </lineage>
</organism>
<name>G3JL89_CORMM</name>
<feature type="compositionally biased region" description="Basic and acidic residues" evidence="4">
    <location>
        <begin position="29"/>
        <end position="44"/>
    </location>
</feature>
<dbReference type="InParanoid" id="G3JL89"/>
<accession>G3JL89</accession>
<dbReference type="PANTHER" id="PTHR13389">
    <property type="entry name" value="PUMILIO HOMOLOG 3"/>
    <property type="match status" value="1"/>
</dbReference>
<dbReference type="RefSeq" id="XP_006672084.1">
    <property type="nucleotide sequence ID" value="XM_006672021.1"/>
</dbReference>
<dbReference type="STRING" id="983644.G3JL89"/>
<keyword evidence="7" id="KW-1185">Reference proteome</keyword>
<dbReference type="VEuPathDB" id="FungiDB:CCM_06883"/>
<proteinExistence type="predicted"/>
<dbReference type="SMART" id="SM00025">
    <property type="entry name" value="Pumilio"/>
    <property type="match status" value="5"/>
</dbReference>
<evidence type="ECO:0000256" key="3">
    <source>
        <dbReference type="ARBA" id="ARBA00024893"/>
    </source>
</evidence>
<comment type="function">
    <text evidence="3">RNA-binding nucleolar protein required for pre-rRNA processing. Involved in production of 18S rRNA and assembly of small ribosomal subunit.</text>
</comment>
<sequence length="694" mass="76159">MATKISAVGSKRKATAGDKGKSGAMVKKARLDGNKKAAPVRKDVDEPEGSSDSEDGGVQLEDKKQKKSAAKDYQKPVDTGLSSRESHAKQKQLAAERKAAKPLADEVHRTKKIWERLRRKSHVPKEERHELVAELFTIITGRMKEFVLKHDAVRAVQTALKYSTPEQRKQIAHELDGSYSQLAESRYAKFLIGKLLVQNDDEILNLVVPNFYGRVRKLINHAEASWILDDIYRTVATKEQKASLLREWYGPEFTLKELTKGKAVTADLKEILADTPSKRGPIMKSLLEMINSLVQKRMTGFTMLHDAMLQYYLATEPGSEEFTEFLELIKGDETGDLMKNLAFTRSGSRLVCLMLAYGTAKDRKQLLKNYKDAFQTMAGDQYAHLVILTAYDVIDDTKLVAKSIFPELVGEKNEEVVENIVGAVNNPHARLTFLYLFEGMSKSLFPPGTSFAQDLLKEVDEIRKTTSKKDADARQQELASTLTPHLLEAIATAPSDLLSTAFGCQFIADVLLSNTGDKAAALEAVAQAAKGSPNEAVPEDELQPPTHVSQTPFGGRTLKSLIQGGRFDKAAGKIIPLEPALGFANILYPVIADYIVDWATGPSSFVVVALLEAGDFGEAEAVRKTLKKNKKLLSKAATEQTPEQKAVHEAREQAAAAAAEAGDKSVGKKKKATGKKKAEPSVGNSGSKLLLEKL</sequence>
<feature type="compositionally biased region" description="Basic and acidic residues" evidence="4">
    <location>
        <begin position="60"/>
        <end position="75"/>
    </location>
</feature>
<dbReference type="InterPro" id="IPR016024">
    <property type="entry name" value="ARM-type_fold"/>
</dbReference>
<dbReference type="InterPro" id="IPR012959">
    <property type="entry name" value="CPL_dom"/>
</dbReference>
<keyword evidence="2" id="KW-0694">RNA-binding</keyword>
<evidence type="ECO:0000256" key="1">
    <source>
        <dbReference type="ARBA" id="ARBA00022737"/>
    </source>
</evidence>
<evidence type="ECO:0000256" key="4">
    <source>
        <dbReference type="SAM" id="MobiDB-lite"/>
    </source>
</evidence>
<evidence type="ECO:0000256" key="2">
    <source>
        <dbReference type="ARBA" id="ARBA00022884"/>
    </source>
</evidence>
<keyword evidence="1" id="KW-0677">Repeat</keyword>
<dbReference type="Proteomes" id="UP000001610">
    <property type="component" value="Unassembled WGS sequence"/>
</dbReference>
<dbReference type="GeneID" id="18168894"/>
<dbReference type="InterPro" id="IPR011989">
    <property type="entry name" value="ARM-like"/>
</dbReference>
<gene>
    <name evidence="6" type="ORF">CCM_06883</name>
</gene>
<dbReference type="AlphaFoldDB" id="G3JL89"/>
<feature type="compositionally biased region" description="Acidic residues" evidence="4">
    <location>
        <begin position="45"/>
        <end position="55"/>
    </location>
</feature>
<dbReference type="InterPro" id="IPR033133">
    <property type="entry name" value="PUM-HD"/>
</dbReference>
<dbReference type="GO" id="GO:0003729">
    <property type="term" value="F:mRNA binding"/>
    <property type="evidence" value="ECO:0007669"/>
    <property type="project" value="TreeGrafter"/>
</dbReference>
<dbReference type="FunCoup" id="G3JL89">
    <property type="interactions" value="882"/>
</dbReference>
<evidence type="ECO:0000313" key="7">
    <source>
        <dbReference type="Proteomes" id="UP000001610"/>
    </source>
</evidence>
<dbReference type="InterPro" id="IPR040059">
    <property type="entry name" value="PUM3"/>
</dbReference>
<evidence type="ECO:0000313" key="6">
    <source>
        <dbReference type="EMBL" id="EGX90463.1"/>
    </source>
</evidence>
<protein>
    <submittedName>
        <fullName evidence="6">Protein PUF6, putative</fullName>
    </submittedName>
</protein>
<dbReference type="GO" id="GO:0006417">
    <property type="term" value="P:regulation of translation"/>
    <property type="evidence" value="ECO:0007669"/>
    <property type="project" value="TreeGrafter"/>
</dbReference>
<dbReference type="HOGENOM" id="CLU_013994_1_0_1"/>
<feature type="compositionally biased region" description="Basic and acidic residues" evidence="4">
    <location>
        <begin position="84"/>
        <end position="104"/>
    </location>
</feature>
<evidence type="ECO:0000259" key="5">
    <source>
        <dbReference type="PROSITE" id="PS50303"/>
    </source>
</evidence>
<dbReference type="eggNOG" id="KOG2050">
    <property type="taxonomic scope" value="Eukaryota"/>
</dbReference>